<gene>
    <name evidence="1" type="ORF">O1611_g8746</name>
</gene>
<evidence type="ECO:0000313" key="1">
    <source>
        <dbReference type="EMBL" id="KAJ8124895.1"/>
    </source>
</evidence>
<proteinExistence type="predicted"/>
<organism evidence="1 2">
    <name type="scientific">Lasiodiplodia mahajangana</name>
    <dbReference type="NCBI Taxonomy" id="1108764"/>
    <lineage>
        <taxon>Eukaryota</taxon>
        <taxon>Fungi</taxon>
        <taxon>Dikarya</taxon>
        <taxon>Ascomycota</taxon>
        <taxon>Pezizomycotina</taxon>
        <taxon>Dothideomycetes</taxon>
        <taxon>Dothideomycetes incertae sedis</taxon>
        <taxon>Botryosphaeriales</taxon>
        <taxon>Botryosphaeriaceae</taxon>
        <taxon>Lasiodiplodia</taxon>
    </lineage>
</organism>
<accession>A0ACC2JBN8</accession>
<evidence type="ECO:0000313" key="2">
    <source>
        <dbReference type="Proteomes" id="UP001153332"/>
    </source>
</evidence>
<name>A0ACC2JBN8_9PEZI</name>
<dbReference type="EMBL" id="JAPUUL010002693">
    <property type="protein sequence ID" value="KAJ8124895.1"/>
    <property type="molecule type" value="Genomic_DNA"/>
</dbReference>
<sequence length="136" mass="14483">MRKNHGHTVESHAGAAAYTDNSYATTNATYVDNSNYSMNNTYIDNTDVVNTTVYIDNSTVVADPGYSNTGYIDTTSYAATDVTTNVVVDVDVNSTVYTDGGATTFSMEETIDVTSTTDVAVASTDYSGSGWGDIEF</sequence>
<dbReference type="Proteomes" id="UP001153332">
    <property type="component" value="Unassembled WGS sequence"/>
</dbReference>
<protein>
    <submittedName>
        <fullName evidence="1">Uncharacterized protein</fullName>
    </submittedName>
</protein>
<reference evidence="1" key="1">
    <citation type="submission" date="2022-12" db="EMBL/GenBank/DDBJ databases">
        <title>Genome Sequence of Lasiodiplodia mahajangana.</title>
        <authorList>
            <person name="Buettner E."/>
        </authorList>
    </citation>
    <scope>NUCLEOTIDE SEQUENCE</scope>
    <source>
        <strain evidence="1">VT137</strain>
    </source>
</reference>
<keyword evidence="2" id="KW-1185">Reference proteome</keyword>
<comment type="caution">
    <text evidence="1">The sequence shown here is derived from an EMBL/GenBank/DDBJ whole genome shotgun (WGS) entry which is preliminary data.</text>
</comment>